<dbReference type="Gene3D" id="1.10.10.60">
    <property type="entry name" value="Homeodomain-like"/>
    <property type="match status" value="1"/>
</dbReference>
<proteinExistence type="predicted"/>
<feature type="region of interest" description="Disordered" evidence="1">
    <location>
        <begin position="183"/>
        <end position="218"/>
    </location>
</feature>
<sequence>MAADEKERRGQNVDENQLEIKVEPPMQCYVEEEHENNFNNFESNGAIPSTADVGALNLWTSKATTCLISQYKKYRSMVGQSTQIRSLREMFEMISLEMQNYGFYFSPQKCENKWRVLERKYKNLVFRERLKKPGRMRHYGHWEHKRALDEIFNEKKRHVYLEENDFPPPAGSNKYAMILPKATSEQDSNSACSNNNQNGDPLTTLASNSAQDRQKEESDYKVTLSTLFERFFDEMGKNFALAERNKERRHKEEMAMRQNELEVQRRLLKLKEQKMELQKCQLIAAAQHLHLNMQ</sequence>
<reference evidence="3" key="1">
    <citation type="submission" date="2021-08" db="EMBL/GenBank/DDBJ databases">
        <authorList>
            <person name="Misof B."/>
            <person name="Oliver O."/>
            <person name="Podsiadlowski L."/>
            <person name="Donath A."/>
            <person name="Peters R."/>
            <person name="Mayer C."/>
            <person name="Rust J."/>
            <person name="Gunkel S."/>
            <person name="Lesny P."/>
            <person name="Martin S."/>
            <person name="Oeyen J.P."/>
            <person name="Petersen M."/>
            <person name="Panagiotis P."/>
            <person name="Wilbrandt J."/>
            <person name="Tanja T."/>
        </authorList>
    </citation>
    <scope>NUCLEOTIDE SEQUENCE</scope>
    <source>
        <strain evidence="3">GBR_01_08_01A</strain>
        <tissue evidence="3">Thorax + abdomen</tissue>
    </source>
</reference>
<accession>A0AAD9RR05</accession>
<comment type="caution">
    <text evidence="3">The sequence shown here is derived from an EMBL/GenBank/DDBJ whole genome shotgun (WGS) entry which is preliminary data.</text>
</comment>
<dbReference type="Pfam" id="PF13837">
    <property type="entry name" value="Myb_DNA-bind_4"/>
    <property type="match status" value="1"/>
</dbReference>
<evidence type="ECO:0000313" key="4">
    <source>
        <dbReference type="Proteomes" id="UP001258017"/>
    </source>
</evidence>
<keyword evidence="4" id="KW-1185">Reference proteome</keyword>
<organism evidence="3 4">
    <name type="scientific">Odynerus spinipes</name>
    <dbReference type="NCBI Taxonomy" id="1348599"/>
    <lineage>
        <taxon>Eukaryota</taxon>
        <taxon>Metazoa</taxon>
        <taxon>Ecdysozoa</taxon>
        <taxon>Arthropoda</taxon>
        <taxon>Hexapoda</taxon>
        <taxon>Insecta</taxon>
        <taxon>Pterygota</taxon>
        <taxon>Neoptera</taxon>
        <taxon>Endopterygota</taxon>
        <taxon>Hymenoptera</taxon>
        <taxon>Apocrita</taxon>
        <taxon>Aculeata</taxon>
        <taxon>Vespoidea</taxon>
        <taxon>Vespidae</taxon>
        <taxon>Eumeninae</taxon>
        <taxon>Odynerus</taxon>
    </lineage>
</organism>
<name>A0AAD9RR05_9HYME</name>
<feature type="compositionally biased region" description="Polar residues" evidence="1">
    <location>
        <begin position="183"/>
        <end position="211"/>
    </location>
</feature>
<feature type="domain" description="Myb/SANT-like DNA-binding" evidence="2">
    <location>
        <begin position="58"/>
        <end position="150"/>
    </location>
</feature>
<evidence type="ECO:0000256" key="1">
    <source>
        <dbReference type="SAM" id="MobiDB-lite"/>
    </source>
</evidence>
<evidence type="ECO:0000313" key="3">
    <source>
        <dbReference type="EMBL" id="KAK2584143.1"/>
    </source>
</evidence>
<dbReference type="InterPro" id="IPR044822">
    <property type="entry name" value="Myb_DNA-bind_4"/>
</dbReference>
<dbReference type="AlphaFoldDB" id="A0AAD9RR05"/>
<dbReference type="Proteomes" id="UP001258017">
    <property type="component" value="Unassembled WGS sequence"/>
</dbReference>
<evidence type="ECO:0000259" key="2">
    <source>
        <dbReference type="Pfam" id="PF13837"/>
    </source>
</evidence>
<reference evidence="3" key="2">
    <citation type="journal article" date="2023" name="Commun. Biol.">
        <title>Intrasexual cuticular hydrocarbon dimorphism in a wasp sheds light on hydrocarbon biosynthesis genes in Hymenoptera.</title>
        <authorList>
            <person name="Moris V.C."/>
            <person name="Podsiadlowski L."/>
            <person name="Martin S."/>
            <person name="Oeyen J.P."/>
            <person name="Donath A."/>
            <person name="Petersen M."/>
            <person name="Wilbrandt J."/>
            <person name="Misof B."/>
            <person name="Liedtke D."/>
            <person name="Thamm M."/>
            <person name="Scheiner R."/>
            <person name="Schmitt T."/>
            <person name="Niehuis O."/>
        </authorList>
    </citation>
    <scope>NUCLEOTIDE SEQUENCE</scope>
    <source>
        <strain evidence="3">GBR_01_08_01A</strain>
    </source>
</reference>
<dbReference type="EMBL" id="JAIFRP010000026">
    <property type="protein sequence ID" value="KAK2584143.1"/>
    <property type="molecule type" value="Genomic_DNA"/>
</dbReference>
<gene>
    <name evidence="3" type="ORF">KPH14_006575</name>
</gene>
<protein>
    <recommendedName>
        <fullName evidence="2">Myb/SANT-like DNA-binding domain-containing protein</fullName>
    </recommendedName>
</protein>